<gene>
    <name evidence="1" type="ORF">EII10_08535</name>
</gene>
<keyword evidence="2" id="KW-1185">Reference proteome</keyword>
<dbReference type="PANTHER" id="PTHR35802:SF1">
    <property type="entry name" value="PROTEASE SYNTHASE AND SPORULATION PROTEIN PAI 2"/>
    <property type="match status" value="1"/>
</dbReference>
<dbReference type="EMBL" id="RQZC01000013">
    <property type="protein sequence ID" value="RRD28987.1"/>
    <property type="molecule type" value="Genomic_DNA"/>
</dbReference>
<dbReference type="PIRSF" id="PIRSF010372">
    <property type="entry name" value="PaiB"/>
    <property type="match status" value="1"/>
</dbReference>
<reference evidence="1 2" key="1">
    <citation type="submission" date="2018-11" db="EMBL/GenBank/DDBJ databases">
        <title>Genomes From Bacteria Associated with the Canine Oral Cavity: a Test Case for Automated Genome-Based Taxonomic Assignment.</title>
        <authorList>
            <person name="Coil D.A."/>
            <person name="Jospin G."/>
            <person name="Darling A.E."/>
            <person name="Wallis C."/>
            <person name="Davis I.J."/>
            <person name="Harris S."/>
            <person name="Eisen J.A."/>
            <person name="Holcombe L.J."/>
            <person name="O'Flynn C."/>
        </authorList>
    </citation>
    <scope>NUCLEOTIDE SEQUENCE [LARGE SCALE GENOMIC DNA]</scope>
    <source>
        <strain evidence="1 2">OH5050</strain>
    </source>
</reference>
<dbReference type="RefSeq" id="WP_124934083.1">
    <property type="nucleotide sequence ID" value="NZ_JAGFOU010000015.1"/>
</dbReference>
<dbReference type="OrthoDB" id="9794948at2"/>
<dbReference type="Gene3D" id="2.30.110.10">
    <property type="entry name" value="Electron Transport, Fmn-binding Protein, Chain A"/>
    <property type="match status" value="1"/>
</dbReference>
<protein>
    <submittedName>
        <fullName evidence="1">FMN-binding negative transcriptional regulator</fullName>
    </submittedName>
</protein>
<accession>A0A3P1V5M5</accession>
<dbReference type="AlphaFoldDB" id="A0A3P1V5M5"/>
<organism evidence="1 2">
    <name type="scientific">Actinomyces bowdenii</name>
    <dbReference type="NCBI Taxonomy" id="131109"/>
    <lineage>
        <taxon>Bacteria</taxon>
        <taxon>Bacillati</taxon>
        <taxon>Actinomycetota</taxon>
        <taxon>Actinomycetes</taxon>
        <taxon>Actinomycetales</taxon>
        <taxon>Actinomycetaceae</taxon>
        <taxon>Actinomyces</taxon>
    </lineage>
</organism>
<dbReference type="Proteomes" id="UP000271272">
    <property type="component" value="Unassembled WGS sequence"/>
</dbReference>
<name>A0A3P1V5M5_9ACTO</name>
<proteinExistence type="predicted"/>
<evidence type="ECO:0000313" key="2">
    <source>
        <dbReference type="Proteomes" id="UP000271272"/>
    </source>
</evidence>
<dbReference type="InterPro" id="IPR012349">
    <property type="entry name" value="Split_barrel_FMN-bd"/>
</dbReference>
<dbReference type="SUPFAM" id="SSF50475">
    <property type="entry name" value="FMN-binding split barrel"/>
    <property type="match status" value="1"/>
</dbReference>
<dbReference type="PANTHER" id="PTHR35802">
    <property type="entry name" value="PROTEASE SYNTHASE AND SPORULATION PROTEIN PAI 2"/>
    <property type="match status" value="1"/>
</dbReference>
<sequence length="230" mass="25815">MYVPRHLELSEAYTTTLLKEVRAGNLVTFHAQGPAATLVPFYLDEERGVLVTRLVRDNPQVTEHSIGPALVILDEADAYISPQWYVTNEVAPSVPTWDYITVHVRGAMRIDTSLEGAIRAVRELTLRTEPAAVLDAVDEPRLTAMARTIVAVEISLDHVEGKAQMSQDRHPDDVRSLISALEDRGETTLVKYLREVSLPYAEQRLATIARLHETRNGRAEEQAYRVARLH</sequence>
<evidence type="ECO:0000313" key="1">
    <source>
        <dbReference type="EMBL" id="RRD28987.1"/>
    </source>
</evidence>
<dbReference type="Pfam" id="PF04299">
    <property type="entry name" value="FMN_bind_2"/>
    <property type="match status" value="1"/>
</dbReference>
<dbReference type="InterPro" id="IPR007396">
    <property type="entry name" value="TR_PAI2-type"/>
</dbReference>
<comment type="caution">
    <text evidence="1">The sequence shown here is derived from an EMBL/GenBank/DDBJ whole genome shotgun (WGS) entry which is preliminary data.</text>
</comment>